<protein>
    <submittedName>
        <fullName evidence="2">Uncharacterized protein</fullName>
    </submittedName>
</protein>
<dbReference type="EMBL" id="AP024488">
    <property type="protein sequence ID" value="BCS97400.1"/>
    <property type="molecule type" value="Genomic_DNA"/>
</dbReference>
<proteinExistence type="predicted"/>
<feature type="transmembrane region" description="Helical" evidence="1">
    <location>
        <begin position="29"/>
        <end position="46"/>
    </location>
</feature>
<keyword evidence="1" id="KW-0812">Transmembrane</keyword>
<reference evidence="2 3" key="1">
    <citation type="submission" date="2021-02" db="EMBL/GenBank/DDBJ databases">
        <title>Complete genome of Desulfoluna sp. strain ASN36.</title>
        <authorList>
            <person name="Takahashi A."/>
            <person name="Kojima H."/>
            <person name="Fukui M."/>
        </authorList>
    </citation>
    <scope>NUCLEOTIDE SEQUENCE [LARGE SCALE GENOMIC DNA]</scope>
    <source>
        <strain evidence="2 3">ASN36</strain>
    </source>
</reference>
<dbReference type="Proteomes" id="UP001320148">
    <property type="component" value="Chromosome"/>
</dbReference>
<gene>
    <name evidence="2" type="ORF">DSLASN_30320</name>
</gene>
<evidence type="ECO:0000256" key="1">
    <source>
        <dbReference type="SAM" id="Phobius"/>
    </source>
</evidence>
<name>A0ABN6FA60_9BACT</name>
<accession>A0ABN6FA60</accession>
<organism evidence="2 3">
    <name type="scientific">Desulfoluna limicola</name>
    <dbReference type="NCBI Taxonomy" id="2810562"/>
    <lineage>
        <taxon>Bacteria</taxon>
        <taxon>Pseudomonadati</taxon>
        <taxon>Thermodesulfobacteriota</taxon>
        <taxon>Desulfobacteria</taxon>
        <taxon>Desulfobacterales</taxon>
        <taxon>Desulfolunaceae</taxon>
        <taxon>Desulfoluna</taxon>
    </lineage>
</organism>
<evidence type="ECO:0000313" key="3">
    <source>
        <dbReference type="Proteomes" id="UP001320148"/>
    </source>
</evidence>
<keyword evidence="1" id="KW-0472">Membrane</keyword>
<sequence length="142" mass="16328">MLSISILSWALIVLNLGHPAHFTHFFYTVISAAVVSMVFHVVRMGSLTENERLRLLSDSQRVDNERIIRDLSRALSEIDTLKGILPLCSFCKKIRDEKGSWEHVDVYLQEHSEVDISHSMCPGCMKKNYPEEYASIYPEENE</sequence>
<keyword evidence="3" id="KW-1185">Reference proteome</keyword>
<evidence type="ECO:0000313" key="2">
    <source>
        <dbReference type="EMBL" id="BCS97400.1"/>
    </source>
</evidence>
<keyword evidence="1" id="KW-1133">Transmembrane helix</keyword>